<name>A0A8S3CF49_9BILA</name>
<gene>
    <name evidence="2" type="ORF">BYL167_LOCUS52302</name>
    <name evidence="3" type="ORF">GIL414_LOCUS61366</name>
</gene>
<sequence>MESNGQPLRIHMSPTTKGLLDKFQTFIIKARGQVNLK</sequence>
<dbReference type="Gene3D" id="3.30.70.1230">
    <property type="entry name" value="Nucleotide cyclase"/>
    <property type="match status" value="1"/>
</dbReference>
<feature type="non-terminal residue" evidence="2">
    <location>
        <position position="37"/>
    </location>
</feature>
<dbReference type="Proteomes" id="UP000681967">
    <property type="component" value="Unassembled WGS sequence"/>
</dbReference>
<reference evidence="2" key="1">
    <citation type="submission" date="2021-02" db="EMBL/GenBank/DDBJ databases">
        <authorList>
            <person name="Nowell W R."/>
        </authorList>
    </citation>
    <scope>NUCLEOTIDE SEQUENCE</scope>
</reference>
<accession>A0A8S3CF49</accession>
<organism evidence="2 4">
    <name type="scientific">Rotaria magnacalcarata</name>
    <dbReference type="NCBI Taxonomy" id="392030"/>
    <lineage>
        <taxon>Eukaryota</taxon>
        <taxon>Metazoa</taxon>
        <taxon>Spiralia</taxon>
        <taxon>Gnathifera</taxon>
        <taxon>Rotifera</taxon>
        <taxon>Eurotatoria</taxon>
        <taxon>Bdelloidea</taxon>
        <taxon>Philodinida</taxon>
        <taxon>Philodinidae</taxon>
        <taxon>Rotaria</taxon>
    </lineage>
</organism>
<evidence type="ECO:0000256" key="1">
    <source>
        <dbReference type="ARBA" id="ARBA00023239"/>
    </source>
</evidence>
<protein>
    <submittedName>
        <fullName evidence="2">Uncharacterized protein</fullName>
    </submittedName>
</protein>
<dbReference type="EMBL" id="CAJOBJ010240852">
    <property type="protein sequence ID" value="CAF5075073.1"/>
    <property type="molecule type" value="Genomic_DNA"/>
</dbReference>
<comment type="caution">
    <text evidence="2">The sequence shown here is derived from an EMBL/GenBank/DDBJ whole genome shotgun (WGS) entry which is preliminary data.</text>
</comment>
<evidence type="ECO:0000313" key="3">
    <source>
        <dbReference type="EMBL" id="CAF5075073.1"/>
    </source>
</evidence>
<dbReference type="Proteomes" id="UP000681720">
    <property type="component" value="Unassembled WGS sequence"/>
</dbReference>
<dbReference type="GO" id="GO:0016829">
    <property type="term" value="F:lyase activity"/>
    <property type="evidence" value="ECO:0007669"/>
    <property type="project" value="UniProtKB-KW"/>
</dbReference>
<dbReference type="InterPro" id="IPR029787">
    <property type="entry name" value="Nucleotide_cyclase"/>
</dbReference>
<evidence type="ECO:0000313" key="4">
    <source>
        <dbReference type="Proteomes" id="UP000681967"/>
    </source>
</evidence>
<dbReference type="AlphaFoldDB" id="A0A8S3CF49"/>
<proteinExistence type="predicted"/>
<evidence type="ECO:0000313" key="2">
    <source>
        <dbReference type="EMBL" id="CAF4903902.1"/>
    </source>
</evidence>
<keyword evidence="1" id="KW-0456">Lyase</keyword>
<dbReference type="EMBL" id="CAJOBH010168765">
    <property type="protein sequence ID" value="CAF4903902.1"/>
    <property type="molecule type" value="Genomic_DNA"/>
</dbReference>